<proteinExistence type="predicted"/>
<gene>
    <name evidence="2" type="ORF">FKW77_001712</name>
</gene>
<feature type="compositionally biased region" description="Low complexity" evidence="1">
    <location>
        <begin position="191"/>
        <end position="203"/>
    </location>
</feature>
<keyword evidence="3" id="KW-1185">Reference proteome</keyword>
<protein>
    <submittedName>
        <fullName evidence="2">Uncharacterized protein</fullName>
    </submittedName>
</protein>
<sequence length="354" mass="38515">MSTTSLSFEHPALTTLTDLLDSTLRAGHHLRQDIGLYVLDQKYFTKLLKGRVNVLRRDFIMLTRSELDNVQRAVQMRVLPALNALEQEAEVHLEALKELVLIAGALEEADDDEERAKERSDGENVLQLEENQELQHVINSGVENGTAEIMARTPSMITGTEDLTIAINDVLRIWGAGGGLINHNADDSDDSGLGSSVESSPESQPARTDPIPPLVTGGPEDLMIAPRDATEQDSPITAEAAAMETPLVEDSDDAVASTVQEDATDNETEMGGNEDEEYDADIETDDERPATAAASVTEPAVHPYSRQNLVPTVPRMSMRTPSLPRFDSSAMPGTAAFVRRQTAWIDARMAAEEA</sequence>
<organism evidence="2 3">
    <name type="scientific">Venturia effusa</name>
    <dbReference type="NCBI Taxonomy" id="50376"/>
    <lineage>
        <taxon>Eukaryota</taxon>
        <taxon>Fungi</taxon>
        <taxon>Dikarya</taxon>
        <taxon>Ascomycota</taxon>
        <taxon>Pezizomycotina</taxon>
        <taxon>Dothideomycetes</taxon>
        <taxon>Pleosporomycetidae</taxon>
        <taxon>Venturiales</taxon>
        <taxon>Venturiaceae</taxon>
        <taxon>Venturia</taxon>
    </lineage>
</organism>
<evidence type="ECO:0000313" key="3">
    <source>
        <dbReference type="Proteomes" id="UP000316270"/>
    </source>
</evidence>
<feature type="region of interest" description="Disordered" evidence="1">
    <location>
        <begin position="185"/>
        <end position="222"/>
    </location>
</feature>
<reference evidence="2 3" key="1">
    <citation type="submission" date="2019-07" db="EMBL/GenBank/DDBJ databases">
        <title>Finished genome of Venturia effusa.</title>
        <authorList>
            <person name="Young C.A."/>
            <person name="Cox M.P."/>
            <person name="Ganley A.R.D."/>
            <person name="David W.J."/>
        </authorList>
    </citation>
    <scope>NUCLEOTIDE SEQUENCE [LARGE SCALE GENOMIC DNA]</scope>
    <source>
        <strain evidence="3">albino</strain>
    </source>
</reference>
<dbReference type="Proteomes" id="UP000316270">
    <property type="component" value="Chromosome 10"/>
</dbReference>
<dbReference type="AlphaFoldDB" id="A0A517LDE8"/>
<feature type="region of interest" description="Disordered" evidence="1">
    <location>
        <begin position="261"/>
        <end position="306"/>
    </location>
</feature>
<accession>A0A517LDE8</accession>
<dbReference type="EMBL" id="CP042194">
    <property type="protein sequence ID" value="QDS73606.1"/>
    <property type="molecule type" value="Genomic_DNA"/>
</dbReference>
<name>A0A517LDE8_9PEZI</name>
<evidence type="ECO:0000313" key="2">
    <source>
        <dbReference type="EMBL" id="QDS73606.1"/>
    </source>
</evidence>
<feature type="compositionally biased region" description="Acidic residues" evidence="1">
    <location>
        <begin position="262"/>
        <end position="286"/>
    </location>
</feature>
<evidence type="ECO:0000256" key="1">
    <source>
        <dbReference type="SAM" id="MobiDB-lite"/>
    </source>
</evidence>
<dbReference type="OrthoDB" id="10573958at2759"/>